<evidence type="ECO:0000256" key="3">
    <source>
        <dbReference type="ARBA" id="ARBA00022729"/>
    </source>
</evidence>
<dbReference type="SUPFAM" id="SSF53850">
    <property type="entry name" value="Periplasmic binding protein-like II"/>
    <property type="match status" value="1"/>
</dbReference>
<dbReference type="EMBL" id="PIPJ01000001">
    <property type="protein sequence ID" value="RUO23451.1"/>
    <property type="molecule type" value="Genomic_DNA"/>
</dbReference>
<keyword evidence="5" id="KW-1185">Reference proteome</keyword>
<evidence type="ECO:0000313" key="5">
    <source>
        <dbReference type="Proteomes" id="UP000288395"/>
    </source>
</evidence>
<gene>
    <name evidence="4" type="ORF">CWE08_02045</name>
</gene>
<dbReference type="Pfam" id="PF13379">
    <property type="entry name" value="NMT1_2"/>
    <property type="match status" value="1"/>
</dbReference>
<dbReference type="Gene3D" id="3.40.190.10">
    <property type="entry name" value="Periplasmic binding protein-like II"/>
    <property type="match status" value="1"/>
</dbReference>
<keyword evidence="3" id="KW-0732">Signal</keyword>
<comment type="subcellular location">
    <subcellularLocation>
        <location evidence="1">Periplasm</location>
    </subcellularLocation>
</comment>
<sequence>MVRAVVQFLLLMGNKVAQARAVLSRFRVRLSFLVLALAAASLLTACTPMREPVNIAGNQWLGYHPLYLAHTQNCVQCPFSNEYYGERPIKVNMLADTTLVSRLFANGQLDGALVTLDEAIRLQSNNQMDLCVARILSFSQGADAVLLAPHAELSQRPLRVGYEETALGAFLLQRAIQFLGLNENDLQPELVLPSQHLQSVLSGDVDMLITYEPFITQLKSQGATVLFDSSQIPHEILDLFVVRRDVWQEHAKMLDWVASELWEKGRVKLSAPSSADATFMQETLALNSEELSNALSGLHFPDYQENREIQATELDAILARLNGHLLSSGLISTPAHLPSCYEL</sequence>
<comment type="caution">
    <text evidence="4">The sequence shown here is derived from an EMBL/GenBank/DDBJ whole genome shotgun (WGS) entry which is preliminary data.</text>
</comment>
<dbReference type="Proteomes" id="UP000288395">
    <property type="component" value="Unassembled WGS sequence"/>
</dbReference>
<evidence type="ECO:0000256" key="2">
    <source>
        <dbReference type="ARBA" id="ARBA00010742"/>
    </source>
</evidence>
<dbReference type="AlphaFoldDB" id="A0A432W2J6"/>
<organism evidence="4 5">
    <name type="scientific">Aliidiomarina iranensis</name>
    <dbReference type="NCBI Taxonomy" id="1434071"/>
    <lineage>
        <taxon>Bacteria</taxon>
        <taxon>Pseudomonadati</taxon>
        <taxon>Pseudomonadota</taxon>
        <taxon>Gammaproteobacteria</taxon>
        <taxon>Alteromonadales</taxon>
        <taxon>Idiomarinaceae</taxon>
        <taxon>Aliidiomarina</taxon>
    </lineage>
</organism>
<comment type="similarity">
    <text evidence="2">Belongs to the bacterial solute-binding protein SsuA/TauA family.</text>
</comment>
<proteinExistence type="inferred from homology"/>
<dbReference type="PANTHER" id="PTHR30024:SF47">
    <property type="entry name" value="TAURINE-BINDING PERIPLASMIC PROTEIN"/>
    <property type="match status" value="1"/>
</dbReference>
<evidence type="ECO:0000256" key="1">
    <source>
        <dbReference type="ARBA" id="ARBA00004418"/>
    </source>
</evidence>
<dbReference type="GO" id="GO:0042597">
    <property type="term" value="C:periplasmic space"/>
    <property type="evidence" value="ECO:0007669"/>
    <property type="project" value="UniProtKB-SubCell"/>
</dbReference>
<protein>
    <submittedName>
        <fullName evidence="4">Nitrate ABC transporter</fullName>
    </submittedName>
</protein>
<evidence type="ECO:0000313" key="4">
    <source>
        <dbReference type="EMBL" id="RUO23451.1"/>
    </source>
</evidence>
<dbReference type="RefSeq" id="WP_126765111.1">
    <property type="nucleotide sequence ID" value="NZ_PIPJ01000001.1"/>
</dbReference>
<name>A0A432W2J6_9GAMM</name>
<accession>A0A432W2J6</accession>
<reference evidence="5" key="1">
    <citation type="journal article" date="2018" name="Front. Microbiol.">
        <title>Genome-Based Analysis Reveals the Taxonomy and Diversity of the Family Idiomarinaceae.</title>
        <authorList>
            <person name="Liu Y."/>
            <person name="Lai Q."/>
            <person name="Shao Z."/>
        </authorList>
    </citation>
    <scope>NUCLEOTIDE SEQUENCE [LARGE SCALE GENOMIC DNA]</scope>
    <source>
        <strain evidence="5">GBPy7</strain>
    </source>
</reference>
<dbReference type="PANTHER" id="PTHR30024">
    <property type="entry name" value="ALIPHATIC SULFONATES-BINDING PROTEIN-RELATED"/>
    <property type="match status" value="1"/>
</dbReference>
<dbReference type="OrthoDB" id="5292144at2"/>